<dbReference type="AlphaFoldDB" id="A0A6F8VCL3"/>
<dbReference type="InterPro" id="IPR036890">
    <property type="entry name" value="HATPase_C_sf"/>
</dbReference>
<dbReference type="RefSeq" id="WP_173063491.1">
    <property type="nucleotide sequence ID" value="NZ_AP022853.1"/>
</dbReference>
<dbReference type="Gene3D" id="1.10.287.130">
    <property type="match status" value="1"/>
</dbReference>
<keyword evidence="11" id="KW-0902">Two-component regulatory system</keyword>
<keyword evidence="5" id="KW-0808">Transferase</keyword>
<dbReference type="SMART" id="SM00388">
    <property type="entry name" value="HisKA"/>
    <property type="match status" value="1"/>
</dbReference>
<evidence type="ECO:0000256" key="2">
    <source>
        <dbReference type="ARBA" id="ARBA00004429"/>
    </source>
</evidence>
<dbReference type="PROSITE" id="PS50885">
    <property type="entry name" value="HAMP"/>
    <property type="match status" value="1"/>
</dbReference>
<keyword evidence="4" id="KW-0597">Phosphoprotein</keyword>
<gene>
    <name evidence="17" type="ORF">SKTS_17670</name>
</gene>
<dbReference type="InterPro" id="IPR003660">
    <property type="entry name" value="HAMP_dom"/>
</dbReference>
<evidence type="ECO:0000256" key="1">
    <source>
        <dbReference type="ARBA" id="ARBA00000085"/>
    </source>
</evidence>
<dbReference type="Pfam" id="PF00512">
    <property type="entry name" value="HisKA"/>
    <property type="match status" value="1"/>
</dbReference>
<dbReference type="CDD" id="cd00082">
    <property type="entry name" value="HisKA"/>
    <property type="match status" value="1"/>
</dbReference>
<comment type="catalytic activity">
    <reaction evidence="1">
        <text>ATP + protein L-histidine = ADP + protein N-phospho-L-histidine.</text>
        <dbReference type="EC" id="2.7.13.3"/>
    </reaction>
</comment>
<evidence type="ECO:0000313" key="18">
    <source>
        <dbReference type="Proteomes" id="UP000502260"/>
    </source>
</evidence>
<keyword evidence="18" id="KW-1185">Reference proteome</keyword>
<dbReference type="Pfam" id="PF02518">
    <property type="entry name" value="HATPase_c"/>
    <property type="match status" value="1"/>
</dbReference>
<protein>
    <recommendedName>
        <fullName evidence="3">histidine kinase</fullName>
        <ecNumber evidence="3">2.7.13.3</ecNumber>
    </recommendedName>
</protein>
<keyword evidence="6 13" id="KW-0812">Transmembrane</keyword>
<dbReference type="GO" id="GO:0005524">
    <property type="term" value="F:ATP binding"/>
    <property type="evidence" value="ECO:0007669"/>
    <property type="project" value="UniProtKB-KW"/>
</dbReference>
<dbReference type="InterPro" id="IPR050428">
    <property type="entry name" value="TCS_sensor_his_kinase"/>
</dbReference>
<feature type="domain" description="Histidine kinase" evidence="15">
    <location>
        <begin position="223"/>
        <end position="437"/>
    </location>
</feature>
<evidence type="ECO:0000256" key="9">
    <source>
        <dbReference type="ARBA" id="ARBA00022840"/>
    </source>
</evidence>
<evidence type="ECO:0000256" key="13">
    <source>
        <dbReference type="SAM" id="Phobius"/>
    </source>
</evidence>
<dbReference type="GO" id="GO:0005886">
    <property type="term" value="C:plasma membrane"/>
    <property type="evidence" value="ECO:0007669"/>
    <property type="project" value="UniProtKB-SubCell"/>
</dbReference>
<dbReference type="InterPro" id="IPR003661">
    <property type="entry name" value="HisK_dim/P_dom"/>
</dbReference>
<evidence type="ECO:0000256" key="4">
    <source>
        <dbReference type="ARBA" id="ARBA00022553"/>
    </source>
</evidence>
<dbReference type="Proteomes" id="UP000502260">
    <property type="component" value="Chromosome"/>
</dbReference>
<evidence type="ECO:0000259" key="15">
    <source>
        <dbReference type="PROSITE" id="PS50109"/>
    </source>
</evidence>
<reference evidence="18" key="1">
    <citation type="submission" date="2020-03" db="EMBL/GenBank/DDBJ databases">
        <title>Complete genome sequence of sulfur-oxidizing bacterium skT11.</title>
        <authorList>
            <person name="Kanda M."/>
            <person name="Kojima H."/>
            <person name="Fukui M."/>
        </authorList>
    </citation>
    <scope>NUCLEOTIDE SEQUENCE [LARGE SCALE GENOMIC DNA]</scope>
    <source>
        <strain evidence="18">skT11</strain>
    </source>
</reference>
<name>A0A6F8VCL3_9PROT</name>
<organism evidence="17 18">
    <name type="scientific">Sulfurimicrobium lacus</name>
    <dbReference type="NCBI Taxonomy" id="2715678"/>
    <lineage>
        <taxon>Bacteria</taxon>
        <taxon>Pseudomonadati</taxon>
        <taxon>Pseudomonadota</taxon>
        <taxon>Betaproteobacteria</taxon>
        <taxon>Nitrosomonadales</taxon>
        <taxon>Sulfuricellaceae</taxon>
        <taxon>Sulfurimicrobium</taxon>
    </lineage>
</organism>
<accession>A0A6F8VCL3</accession>
<feature type="transmembrane region" description="Helical" evidence="13">
    <location>
        <begin position="143"/>
        <end position="162"/>
    </location>
</feature>
<evidence type="ECO:0000256" key="11">
    <source>
        <dbReference type="ARBA" id="ARBA00023012"/>
    </source>
</evidence>
<proteinExistence type="predicted"/>
<comment type="subcellular location">
    <subcellularLocation>
        <location evidence="2">Cell inner membrane</location>
        <topology evidence="2">Multi-pass membrane protein</topology>
    </subcellularLocation>
</comment>
<evidence type="ECO:0000259" key="16">
    <source>
        <dbReference type="PROSITE" id="PS50885"/>
    </source>
</evidence>
<dbReference type="FunFam" id="3.30.565.10:FF:000006">
    <property type="entry name" value="Sensor histidine kinase WalK"/>
    <property type="match status" value="1"/>
</dbReference>
<keyword evidence="9" id="KW-0067">ATP-binding</keyword>
<feature type="domain" description="HAMP" evidence="16">
    <location>
        <begin position="163"/>
        <end position="215"/>
    </location>
</feature>
<dbReference type="KEGG" id="slac:SKTS_17670"/>
<evidence type="ECO:0000256" key="12">
    <source>
        <dbReference type="ARBA" id="ARBA00023136"/>
    </source>
</evidence>
<keyword evidence="10 13" id="KW-1133">Transmembrane helix</keyword>
<dbReference type="SUPFAM" id="SSF47384">
    <property type="entry name" value="Homodimeric domain of signal transducing histidine kinase"/>
    <property type="match status" value="1"/>
</dbReference>
<evidence type="ECO:0000256" key="5">
    <source>
        <dbReference type="ARBA" id="ARBA00022679"/>
    </source>
</evidence>
<dbReference type="SUPFAM" id="SSF55874">
    <property type="entry name" value="ATPase domain of HSP90 chaperone/DNA topoisomerase II/histidine kinase"/>
    <property type="match status" value="1"/>
</dbReference>
<dbReference type="CDD" id="cd00075">
    <property type="entry name" value="HATPase"/>
    <property type="match status" value="1"/>
</dbReference>
<dbReference type="PRINTS" id="PR00344">
    <property type="entry name" value="BCTRLSENSOR"/>
</dbReference>
<feature type="signal peptide" evidence="14">
    <location>
        <begin position="1"/>
        <end position="23"/>
    </location>
</feature>
<dbReference type="InterPro" id="IPR003594">
    <property type="entry name" value="HATPase_dom"/>
</dbReference>
<dbReference type="SMART" id="SM00387">
    <property type="entry name" value="HATPase_c"/>
    <property type="match status" value="1"/>
</dbReference>
<dbReference type="GO" id="GO:0000155">
    <property type="term" value="F:phosphorelay sensor kinase activity"/>
    <property type="evidence" value="ECO:0007669"/>
    <property type="project" value="InterPro"/>
</dbReference>
<keyword evidence="8 17" id="KW-0418">Kinase</keyword>
<dbReference type="EC" id="2.7.13.3" evidence="3"/>
<evidence type="ECO:0000313" key="17">
    <source>
        <dbReference type="EMBL" id="BCB26881.1"/>
    </source>
</evidence>
<dbReference type="InterPro" id="IPR005467">
    <property type="entry name" value="His_kinase_dom"/>
</dbReference>
<dbReference type="PROSITE" id="PS50109">
    <property type="entry name" value="HIS_KIN"/>
    <property type="match status" value="1"/>
</dbReference>
<evidence type="ECO:0000256" key="3">
    <source>
        <dbReference type="ARBA" id="ARBA00012438"/>
    </source>
</evidence>
<dbReference type="PANTHER" id="PTHR45436">
    <property type="entry name" value="SENSOR HISTIDINE KINASE YKOH"/>
    <property type="match status" value="1"/>
</dbReference>
<evidence type="ECO:0000256" key="6">
    <source>
        <dbReference type="ARBA" id="ARBA00022692"/>
    </source>
</evidence>
<dbReference type="EMBL" id="AP022853">
    <property type="protein sequence ID" value="BCB26881.1"/>
    <property type="molecule type" value="Genomic_DNA"/>
</dbReference>
<keyword evidence="7" id="KW-0547">Nucleotide-binding</keyword>
<dbReference type="Gene3D" id="3.30.565.10">
    <property type="entry name" value="Histidine kinase-like ATPase, C-terminal domain"/>
    <property type="match status" value="1"/>
</dbReference>
<dbReference type="InterPro" id="IPR036097">
    <property type="entry name" value="HisK_dim/P_sf"/>
</dbReference>
<evidence type="ECO:0000256" key="7">
    <source>
        <dbReference type="ARBA" id="ARBA00022741"/>
    </source>
</evidence>
<evidence type="ECO:0000256" key="14">
    <source>
        <dbReference type="SAM" id="SignalP"/>
    </source>
</evidence>
<feature type="chain" id="PRO_5026050424" description="histidine kinase" evidence="14">
    <location>
        <begin position="24"/>
        <end position="443"/>
    </location>
</feature>
<evidence type="ECO:0000256" key="8">
    <source>
        <dbReference type="ARBA" id="ARBA00022777"/>
    </source>
</evidence>
<keyword evidence="12 13" id="KW-0472">Membrane</keyword>
<keyword evidence="14" id="KW-0732">Signal</keyword>
<dbReference type="InterPro" id="IPR004358">
    <property type="entry name" value="Sig_transdc_His_kin-like_C"/>
</dbReference>
<sequence length="443" mass="48171">MRSIRRTLLLWLSAGLFAGIAVAAGLTYYQAREEANELFDYQMKRMAASLPHNAFAPLASVPGDEFDIDEDVVIQIWDKTGIPIYLSQRHPSLPQRAELGFTNVSTPNGVWRVYSAQLGETVVQVAQPLSARRAIAAQTAFRMTLPLLILMPFMGGLIWLAVGSGLAPVRRIAHDVQARDSTSLSPISSAGLPEEIEPLTHALNDLLARLERSIGIQRSFVADAAHELRTPLTALKLQIRMVEHAQDDSERKAAIADLKQGLERASHLVQQLLTLSRQEADVSETTFKRVDLLDIARLVVGEQAPIAAQKSIDLGIEEGTPTLVTGDFEALRMMLGNLVDNAVRYTPAHGRIDVSVIPSAGQAVLSVTDNGEGIPEEDRQRVFDRFYRGEGAQIEQGSGLGLAIVKNIVDRHHGNIALESGPDGRGLRVNIRFPLATVAASAG</sequence>
<dbReference type="PANTHER" id="PTHR45436:SF14">
    <property type="entry name" value="SENSOR PROTEIN QSEC"/>
    <property type="match status" value="1"/>
</dbReference>
<evidence type="ECO:0000256" key="10">
    <source>
        <dbReference type="ARBA" id="ARBA00022989"/>
    </source>
</evidence>